<comment type="caution">
    <text evidence="1">The sequence shown here is derived from an EMBL/GenBank/DDBJ whole genome shotgun (WGS) entry which is preliminary data.</text>
</comment>
<keyword evidence="2" id="KW-1185">Reference proteome</keyword>
<protein>
    <submittedName>
        <fullName evidence="1">Uncharacterized protein</fullName>
    </submittedName>
</protein>
<dbReference type="Proteomes" id="UP001059596">
    <property type="component" value="Unassembled WGS sequence"/>
</dbReference>
<dbReference type="AlphaFoldDB" id="A0A9P9YQ74"/>
<sequence length="192" mass="21607">MRIDEVHGDQTISLPFQSLENPCHSAVMSVELNLPGAIEQEVVVGGSKFSQCRQQPILQVFCQVLRAVHQGSIRPQLQVLHAILHGDKLHYTEHRFIGHVLVGRVQIHHAHLAAQFAVELQGFGAVGGLSGTRWSNDQLSVPGILHRRLRWESLHHFCGKLKCMQNVNNKMLSVWPDEETLKIPITQTYIPL</sequence>
<proteinExistence type="predicted"/>
<gene>
    <name evidence="1" type="ORF">M5D96_005322</name>
</gene>
<reference evidence="1" key="1">
    <citation type="journal article" date="2023" name="Genome Biol. Evol.">
        <title>Long-read-based Genome Assembly of Drosophila gunungcola Reveals Fewer Chemosensory Genes in Flower-breeding Species.</title>
        <authorList>
            <person name="Negi A."/>
            <person name="Liao B.Y."/>
            <person name="Yeh S.D."/>
        </authorList>
    </citation>
    <scope>NUCLEOTIDE SEQUENCE</scope>
    <source>
        <strain evidence="1">Sukarami</strain>
    </source>
</reference>
<name>A0A9P9YQ74_9MUSC</name>
<accession>A0A9P9YQ74</accession>
<organism evidence="1 2">
    <name type="scientific">Drosophila gunungcola</name>
    <name type="common">fruit fly</name>
    <dbReference type="NCBI Taxonomy" id="103775"/>
    <lineage>
        <taxon>Eukaryota</taxon>
        <taxon>Metazoa</taxon>
        <taxon>Ecdysozoa</taxon>
        <taxon>Arthropoda</taxon>
        <taxon>Hexapoda</taxon>
        <taxon>Insecta</taxon>
        <taxon>Pterygota</taxon>
        <taxon>Neoptera</taxon>
        <taxon>Endopterygota</taxon>
        <taxon>Diptera</taxon>
        <taxon>Brachycera</taxon>
        <taxon>Muscomorpha</taxon>
        <taxon>Ephydroidea</taxon>
        <taxon>Drosophilidae</taxon>
        <taxon>Drosophila</taxon>
        <taxon>Sophophora</taxon>
    </lineage>
</organism>
<dbReference type="EMBL" id="JAMKOV010000003">
    <property type="protein sequence ID" value="KAI8041071.1"/>
    <property type="molecule type" value="Genomic_DNA"/>
</dbReference>
<evidence type="ECO:0000313" key="2">
    <source>
        <dbReference type="Proteomes" id="UP001059596"/>
    </source>
</evidence>
<evidence type="ECO:0000313" key="1">
    <source>
        <dbReference type="EMBL" id="KAI8041071.1"/>
    </source>
</evidence>